<dbReference type="HOGENOM" id="CLU_2822205_0_0_10"/>
<keyword evidence="1" id="KW-0812">Transmembrane</keyword>
<evidence type="ECO:0000256" key="1">
    <source>
        <dbReference type="SAM" id="Phobius"/>
    </source>
</evidence>
<dbReference type="AlphaFoldDB" id="U2CCM5"/>
<evidence type="ECO:0000313" key="2">
    <source>
        <dbReference type="EMBL" id="ERI81758.1"/>
    </source>
</evidence>
<evidence type="ECO:0000313" key="3">
    <source>
        <dbReference type="Proteomes" id="UP000016496"/>
    </source>
</evidence>
<accession>U2CCM5</accession>
<protein>
    <submittedName>
        <fullName evidence="2">Uncharacterized protein</fullName>
    </submittedName>
</protein>
<gene>
    <name evidence="2" type="ORF">HMPREF1981_02944</name>
</gene>
<name>U2CCM5_9BACE</name>
<organism evidence="2 3">
    <name type="scientific">Bacteroides pyogenes F0041</name>
    <dbReference type="NCBI Taxonomy" id="1321819"/>
    <lineage>
        <taxon>Bacteria</taxon>
        <taxon>Pseudomonadati</taxon>
        <taxon>Bacteroidota</taxon>
        <taxon>Bacteroidia</taxon>
        <taxon>Bacteroidales</taxon>
        <taxon>Bacteroidaceae</taxon>
        <taxon>Bacteroides</taxon>
    </lineage>
</organism>
<reference evidence="2 3" key="1">
    <citation type="submission" date="2013-08" db="EMBL/GenBank/DDBJ databases">
        <authorList>
            <person name="Weinstock G."/>
            <person name="Sodergren E."/>
            <person name="Wylie T."/>
            <person name="Fulton L."/>
            <person name="Fulton R."/>
            <person name="Fronick C."/>
            <person name="O'Laughlin M."/>
            <person name="Godfrey J."/>
            <person name="Miner T."/>
            <person name="Herter B."/>
            <person name="Appelbaum E."/>
            <person name="Cordes M."/>
            <person name="Lek S."/>
            <person name="Wollam A."/>
            <person name="Pepin K.H."/>
            <person name="Palsikar V.B."/>
            <person name="Mitreva M."/>
            <person name="Wilson R.K."/>
        </authorList>
    </citation>
    <scope>NUCLEOTIDE SEQUENCE [LARGE SCALE GENOMIC DNA]</scope>
    <source>
        <strain evidence="2 3">F0041</strain>
    </source>
</reference>
<feature type="transmembrane region" description="Helical" evidence="1">
    <location>
        <begin position="38"/>
        <end position="62"/>
    </location>
</feature>
<dbReference type="Proteomes" id="UP000016496">
    <property type="component" value="Unassembled WGS sequence"/>
</dbReference>
<feature type="transmembrane region" description="Helical" evidence="1">
    <location>
        <begin position="9"/>
        <end position="26"/>
    </location>
</feature>
<keyword evidence="1" id="KW-1133">Transmembrane helix</keyword>
<keyword evidence="1" id="KW-0472">Membrane</keyword>
<proteinExistence type="predicted"/>
<sequence>MSLIIEKSLCFFPFIIEKVSFLQVLFNHNVFVFRSLLLLWTYFLLLLAYIMCFFLFYLCIVVNRQN</sequence>
<dbReference type="EMBL" id="AWSV01000154">
    <property type="protein sequence ID" value="ERI81758.1"/>
    <property type="molecule type" value="Genomic_DNA"/>
</dbReference>
<comment type="caution">
    <text evidence="2">The sequence shown here is derived from an EMBL/GenBank/DDBJ whole genome shotgun (WGS) entry which is preliminary data.</text>
</comment>